<evidence type="ECO:0000256" key="1">
    <source>
        <dbReference type="ARBA" id="ARBA00023015"/>
    </source>
</evidence>
<reference evidence="5 6" key="2">
    <citation type="submission" date="2020-02" db="EMBL/GenBank/DDBJ databases">
        <title>Candidatus Galacturonibacter soehngenii shows hetero-acetogenic catabolism of galacturonic acid but lacks a canonical carbon monoxide dehydrogenase/acetyl-CoA synthase complex.</title>
        <authorList>
            <person name="Diender M."/>
            <person name="Stouten G.R."/>
            <person name="Petersen J.F."/>
            <person name="Nielsen P.H."/>
            <person name="Dueholm M.S."/>
            <person name="Pronk J.T."/>
            <person name="Van Loosdrecht M.C.M."/>
        </authorList>
    </citation>
    <scope>NUCLEOTIDE SEQUENCE [LARGE SCALE GENOMIC DNA]</scope>
    <source>
        <strain evidence="5">GalUA</strain>
    </source>
</reference>
<dbReference type="SMART" id="SM00342">
    <property type="entry name" value="HTH_ARAC"/>
    <property type="match status" value="1"/>
</dbReference>
<evidence type="ECO:0000256" key="2">
    <source>
        <dbReference type="ARBA" id="ARBA00023125"/>
    </source>
</evidence>
<dbReference type="GO" id="GO:0003700">
    <property type="term" value="F:DNA-binding transcription factor activity"/>
    <property type="evidence" value="ECO:0007669"/>
    <property type="project" value="InterPro"/>
</dbReference>
<comment type="caution">
    <text evidence="5">The sequence shown here is derived from an EMBL/GenBank/DDBJ whole genome shotgun (WGS) entry which is preliminary data.</text>
</comment>
<dbReference type="Pfam" id="PF02311">
    <property type="entry name" value="AraC_binding"/>
    <property type="match status" value="1"/>
</dbReference>
<dbReference type="Proteomes" id="UP000461768">
    <property type="component" value="Unassembled WGS sequence"/>
</dbReference>
<dbReference type="RefSeq" id="WP_151143379.1">
    <property type="nucleotide sequence ID" value="NZ_WAGX01000004.1"/>
</dbReference>
<keyword evidence="6" id="KW-1185">Reference proteome</keyword>
<feature type="domain" description="HTH araC/xylS-type" evidence="4">
    <location>
        <begin position="181"/>
        <end position="279"/>
    </location>
</feature>
<name>A0A7V7QN63_9FIRM</name>
<keyword evidence="2" id="KW-0238">DNA-binding</keyword>
<dbReference type="Gene3D" id="1.10.10.60">
    <property type="entry name" value="Homeodomain-like"/>
    <property type="match status" value="2"/>
</dbReference>
<dbReference type="SUPFAM" id="SSF51215">
    <property type="entry name" value="Regulatory protein AraC"/>
    <property type="match status" value="1"/>
</dbReference>
<dbReference type="AlphaFoldDB" id="A0A7V7QN63"/>
<dbReference type="InterPro" id="IPR018060">
    <property type="entry name" value="HTH_AraC"/>
</dbReference>
<evidence type="ECO:0000256" key="3">
    <source>
        <dbReference type="ARBA" id="ARBA00023163"/>
    </source>
</evidence>
<dbReference type="InterPro" id="IPR037923">
    <property type="entry name" value="HTH-like"/>
</dbReference>
<sequence>MQTYETGVSNKSEYYIYTAGSQAKSMYFYPLCTGHFYYAPGYKLSRNRYDSFLFMLVLGGECNIIVNNKTYTAKKNQIVFLDCYQPHIYYSDNGWEAKWLHFDGPVARQYFETITDNFNVVLTLKDSYLFQKNLDKLYRNFRDNLPIKDALISQYITNMLTQLLIDKDIPSKINTSADVIEETTAYISEHLCETLTLEQLAKRASLSPYYFTRIFKKETGYTPHEYIIATRVNHAKFLLKNTNISIKEICFLSGFANESSFCSTFKKWEKLTPGNYRLTTTQTTNQ</sequence>
<dbReference type="InterPro" id="IPR018062">
    <property type="entry name" value="HTH_AraC-typ_CS"/>
</dbReference>
<dbReference type="Gene3D" id="2.60.120.280">
    <property type="entry name" value="Regulatory protein AraC"/>
    <property type="match status" value="1"/>
</dbReference>
<protein>
    <submittedName>
        <fullName evidence="5">AraC family transcriptional regulator</fullName>
    </submittedName>
</protein>
<keyword evidence="1" id="KW-0805">Transcription regulation</keyword>
<gene>
    <name evidence="5" type="ORF">F7O84_06870</name>
</gene>
<dbReference type="InterPro" id="IPR003313">
    <property type="entry name" value="AraC-bd"/>
</dbReference>
<proteinExistence type="predicted"/>
<dbReference type="SUPFAM" id="SSF46689">
    <property type="entry name" value="Homeodomain-like"/>
    <property type="match status" value="2"/>
</dbReference>
<dbReference type="OrthoDB" id="9801721at2"/>
<dbReference type="PROSITE" id="PS00041">
    <property type="entry name" value="HTH_ARAC_FAMILY_1"/>
    <property type="match status" value="1"/>
</dbReference>
<dbReference type="PROSITE" id="PS01124">
    <property type="entry name" value="HTH_ARAC_FAMILY_2"/>
    <property type="match status" value="1"/>
</dbReference>
<dbReference type="PANTHER" id="PTHR43280">
    <property type="entry name" value="ARAC-FAMILY TRANSCRIPTIONAL REGULATOR"/>
    <property type="match status" value="1"/>
</dbReference>
<dbReference type="EMBL" id="WAGX01000004">
    <property type="protein sequence ID" value="KAB1440093.1"/>
    <property type="molecule type" value="Genomic_DNA"/>
</dbReference>
<reference evidence="5 6" key="1">
    <citation type="submission" date="2019-09" db="EMBL/GenBank/DDBJ databases">
        <authorList>
            <person name="Valk L.C."/>
        </authorList>
    </citation>
    <scope>NUCLEOTIDE SEQUENCE [LARGE SCALE GENOMIC DNA]</scope>
    <source>
        <strain evidence="5">GalUA</strain>
    </source>
</reference>
<dbReference type="InterPro" id="IPR009057">
    <property type="entry name" value="Homeodomain-like_sf"/>
</dbReference>
<evidence type="ECO:0000259" key="4">
    <source>
        <dbReference type="PROSITE" id="PS01124"/>
    </source>
</evidence>
<accession>A0A7V7QN63</accession>
<dbReference type="PANTHER" id="PTHR43280:SF2">
    <property type="entry name" value="HTH-TYPE TRANSCRIPTIONAL REGULATOR EXSA"/>
    <property type="match status" value="1"/>
</dbReference>
<dbReference type="Pfam" id="PF12833">
    <property type="entry name" value="HTH_18"/>
    <property type="match status" value="1"/>
</dbReference>
<organism evidence="5 6">
    <name type="scientific">Candidatus Galacturonatibacter soehngenii</name>
    <dbReference type="NCBI Taxonomy" id="2307010"/>
    <lineage>
        <taxon>Bacteria</taxon>
        <taxon>Bacillati</taxon>
        <taxon>Bacillota</taxon>
        <taxon>Clostridia</taxon>
        <taxon>Lachnospirales</taxon>
        <taxon>Lachnospiraceae</taxon>
        <taxon>Candidatus Galacturonatibacter</taxon>
    </lineage>
</organism>
<evidence type="ECO:0000313" key="5">
    <source>
        <dbReference type="EMBL" id="KAB1440093.1"/>
    </source>
</evidence>
<evidence type="ECO:0000313" key="6">
    <source>
        <dbReference type="Proteomes" id="UP000461768"/>
    </source>
</evidence>
<dbReference type="GO" id="GO:0043565">
    <property type="term" value="F:sequence-specific DNA binding"/>
    <property type="evidence" value="ECO:0007669"/>
    <property type="project" value="InterPro"/>
</dbReference>
<keyword evidence="3" id="KW-0804">Transcription</keyword>